<feature type="transmembrane region" description="Helical" evidence="5">
    <location>
        <begin position="76"/>
        <end position="99"/>
    </location>
</feature>
<dbReference type="PROSITE" id="PS50850">
    <property type="entry name" value="MFS"/>
    <property type="match status" value="1"/>
</dbReference>
<evidence type="ECO:0000256" key="4">
    <source>
        <dbReference type="ARBA" id="ARBA00023136"/>
    </source>
</evidence>
<feature type="transmembrane region" description="Helical" evidence="5">
    <location>
        <begin position="368"/>
        <end position="390"/>
    </location>
</feature>
<evidence type="ECO:0000256" key="3">
    <source>
        <dbReference type="ARBA" id="ARBA00022989"/>
    </source>
</evidence>
<evidence type="ECO:0000256" key="2">
    <source>
        <dbReference type="ARBA" id="ARBA00022692"/>
    </source>
</evidence>
<keyword evidence="3 5" id="KW-1133">Transmembrane helix</keyword>
<dbReference type="GO" id="GO:0005886">
    <property type="term" value="C:plasma membrane"/>
    <property type="evidence" value="ECO:0007669"/>
    <property type="project" value="UniProtKB-SubCell"/>
</dbReference>
<keyword evidence="4 5" id="KW-0472">Membrane</keyword>
<dbReference type="InterPro" id="IPR011701">
    <property type="entry name" value="MFS"/>
</dbReference>
<dbReference type="GO" id="GO:0022857">
    <property type="term" value="F:transmembrane transporter activity"/>
    <property type="evidence" value="ECO:0007669"/>
    <property type="project" value="InterPro"/>
</dbReference>
<feature type="transmembrane region" description="Helical" evidence="5">
    <location>
        <begin position="105"/>
        <end position="126"/>
    </location>
</feature>
<protein>
    <submittedName>
        <fullName evidence="7">CP family cyanate transporter-like MFS transporter</fullName>
    </submittedName>
</protein>
<dbReference type="InterPro" id="IPR052524">
    <property type="entry name" value="MFS_Cyanate_Porter"/>
</dbReference>
<dbReference type="Pfam" id="PF07690">
    <property type="entry name" value="MFS_1"/>
    <property type="match status" value="1"/>
</dbReference>
<reference evidence="7 8" key="1">
    <citation type="submission" date="2020-07" db="EMBL/GenBank/DDBJ databases">
        <title>Sequencing the genomes of 1000 actinobacteria strains.</title>
        <authorList>
            <person name="Klenk H.-P."/>
        </authorList>
    </citation>
    <scope>NUCLEOTIDE SEQUENCE [LARGE SCALE GENOMIC DNA]</scope>
    <source>
        <strain evidence="7 8">DSM 23987</strain>
    </source>
</reference>
<dbReference type="SUPFAM" id="SSF103473">
    <property type="entry name" value="MFS general substrate transporter"/>
    <property type="match status" value="1"/>
</dbReference>
<feature type="transmembrane region" description="Helical" evidence="5">
    <location>
        <begin position="138"/>
        <end position="161"/>
    </location>
</feature>
<evidence type="ECO:0000259" key="6">
    <source>
        <dbReference type="PROSITE" id="PS50850"/>
    </source>
</evidence>
<evidence type="ECO:0000313" key="7">
    <source>
        <dbReference type="EMBL" id="NYG08317.1"/>
    </source>
</evidence>
<dbReference type="PANTHER" id="PTHR23523">
    <property type="match status" value="1"/>
</dbReference>
<accession>A0A852WGH2</accession>
<sequence>MSSRRSPHLPPVWLMALALVAVAANLRTAMASVPPLTESIAHDLGLSNTALGALTTLPVLCMGLFAPFAQRIAARLGAAASIELSIAAVAVGLALRFAGGATWPLYAGTFVAGVGIAIGGTLLPGLVKELFPPERAGLVTGLYMLAMMGGAGASSALSVPLQGWLGSWQAALGSWSGLALVGVLAWVPVLTGHARHRAANPSVVAPARLPWRHATAWLVAGYLSVQSVEFYSTLAWLAPSYTTRGWDPTHAGYLLSVFTAAQLVSGLAAPALTDKISDRRVLLLSASVLGLFGQAGLWLAPAVAPWAWATVLGLGQGAAFALGLVLMVDYAGSPAASGRLAGMAFFVSYTIASFGPATMGAIRDLSGSFTAVWGTLTILMLGQLALASLLRPRLRKVA</sequence>
<feature type="transmembrane region" description="Helical" evidence="5">
    <location>
        <begin position="250"/>
        <end position="269"/>
    </location>
</feature>
<name>A0A852WGH2_9MICO</name>
<evidence type="ECO:0000313" key="8">
    <source>
        <dbReference type="Proteomes" id="UP000573599"/>
    </source>
</evidence>
<dbReference type="AlphaFoldDB" id="A0A852WGH2"/>
<keyword evidence="8" id="KW-1185">Reference proteome</keyword>
<feature type="transmembrane region" description="Helical" evidence="5">
    <location>
        <begin position="306"/>
        <end position="328"/>
    </location>
</feature>
<evidence type="ECO:0000256" key="1">
    <source>
        <dbReference type="ARBA" id="ARBA00004651"/>
    </source>
</evidence>
<feature type="transmembrane region" description="Helical" evidence="5">
    <location>
        <begin position="173"/>
        <end position="194"/>
    </location>
</feature>
<dbReference type="RefSeq" id="WP_238338103.1">
    <property type="nucleotide sequence ID" value="NZ_JACCAB010000001.1"/>
</dbReference>
<comment type="subcellular location">
    <subcellularLocation>
        <location evidence="1">Cell membrane</location>
        <topology evidence="1">Multi-pass membrane protein</topology>
    </subcellularLocation>
</comment>
<evidence type="ECO:0000256" key="5">
    <source>
        <dbReference type="SAM" id="Phobius"/>
    </source>
</evidence>
<feature type="transmembrane region" description="Helical" evidence="5">
    <location>
        <begin position="281"/>
        <end position="300"/>
    </location>
</feature>
<dbReference type="PANTHER" id="PTHR23523:SF2">
    <property type="entry name" value="2-NITROIMIDAZOLE TRANSPORTER"/>
    <property type="match status" value="1"/>
</dbReference>
<feature type="transmembrane region" description="Helical" evidence="5">
    <location>
        <begin position="340"/>
        <end position="362"/>
    </location>
</feature>
<organism evidence="7 8">
    <name type="scientific">Pedococcus badiiscoriae</name>
    <dbReference type="NCBI Taxonomy" id="642776"/>
    <lineage>
        <taxon>Bacteria</taxon>
        <taxon>Bacillati</taxon>
        <taxon>Actinomycetota</taxon>
        <taxon>Actinomycetes</taxon>
        <taxon>Micrococcales</taxon>
        <taxon>Intrasporangiaceae</taxon>
        <taxon>Pedococcus</taxon>
    </lineage>
</organism>
<dbReference type="Proteomes" id="UP000573599">
    <property type="component" value="Unassembled WGS sequence"/>
</dbReference>
<dbReference type="EMBL" id="JACCAB010000001">
    <property type="protein sequence ID" value="NYG08317.1"/>
    <property type="molecule type" value="Genomic_DNA"/>
</dbReference>
<feature type="transmembrane region" description="Helical" evidence="5">
    <location>
        <begin position="50"/>
        <end position="69"/>
    </location>
</feature>
<dbReference type="InterPro" id="IPR020846">
    <property type="entry name" value="MFS_dom"/>
</dbReference>
<feature type="transmembrane region" description="Helical" evidence="5">
    <location>
        <begin position="215"/>
        <end position="238"/>
    </location>
</feature>
<proteinExistence type="predicted"/>
<dbReference type="Gene3D" id="1.20.1250.20">
    <property type="entry name" value="MFS general substrate transporter like domains"/>
    <property type="match status" value="2"/>
</dbReference>
<gene>
    <name evidence="7" type="ORF">BJ986_002804</name>
</gene>
<comment type="caution">
    <text evidence="7">The sequence shown here is derived from an EMBL/GenBank/DDBJ whole genome shotgun (WGS) entry which is preliminary data.</text>
</comment>
<feature type="domain" description="Major facilitator superfamily (MFS) profile" evidence="6">
    <location>
        <begin position="13"/>
        <end position="395"/>
    </location>
</feature>
<dbReference type="InterPro" id="IPR036259">
    <property type="entry name" value="MFS_trans_sf"/>
</dbReference>
<keyword evidence="2 5" id="KW-0812">Transmembrane</keyword>